<dbReference type="RefSeq" id="WP_020194305.1">
    <property type="nucleotide sequence ID" value="NZ_BAOH01000005.1"/>
</dbReference>
<proteinExistence type="predicted"/>
<dbReference type="Proteomes" id="UP000031586">
    <property type="component" value="Unassembled WGS sequence"/>
</dbReference>
<dbReference type="EMBL" id="JPRD01000015">
    <property type="protein sequence ID" value="KIF53129.1"/>
    <property type="molecule type" value="Genomic_DNA"/>
</dbReference>
<comment type="caution">
    <text evidence="1">The sequence shown here is derived from an EMBL/GenBank/DDBJ whole genome shotgun (WGS) entry which is preliminary data.</text>
</comment>
<sequence length="120" mass="13306">MATITDVKLDKPVEFWPYYENGGAASPIDGAKSFIMKPDDAQTLVKSLIKVNKLDLIEESLQSLAVRRDGTVLKTAMPLLSEVKASLSLIDSVPHDLLKMIHAWELQGANEIHIDFEARC</sequence>
<dbReference type="PATRIC" id="fig|1229493.5.peg.947"/>
<name>A0A0C1ZAC2_9VIBR</name>
<dbReference type="AlphaFoldDB" id="A0A0C1ZAC2"/>
<gene>
    <name evidence="1" type="ORF">H735_09315</name>
</gene>
<reference evidence="1 2" key="1">
    <citation type="submission" date="2014-07" db="EMBL/GenBank/DDBJ databases">
        <title>Unique and conserved regions in Vibrio harveyi and related species in comparison with the shrimp pathogen Vibrio harveyi CAIM 1792.</title>
        <authorList>
            <person name="Espinoza-Valles I."/>
            <person name="Vora G."/>
            <person name="Leekitcharoenphon P."/>
            <person name="Ussery D."/>
            <person name="Hoj L."/>
            <person name="Gomez-Gil B."/>
        </authorList>
    </citation>
    <scope>NUCLEOTIDE SEQUENCE [LARGE SCALE GENOMIC DNA]</scope>
    <source>
        <strain evidence="2">CAIM 1854 / LMG 25443</strain>
    </source>
</reference>
<protein>
    <submittedName>
        <fullName evidence="1">Uncharacterized protein</fullName>
    </submittedName>
</protein>
<accession>A0A0C1ZAC2</accession>
<evidence type="ECO:0000313" key="2">
    <source>
        <dbReference type="Proteomes" id="UP000031586"/>
    </source>
</evidence>
<organism evidence="1 2">
    <name type="scientific">Vibrio owensii CAIM 1854 = LMG 25443</name>
    <dbReference type="NCBI Taxonomy" id="1229493"/>
    <lineage>
        <taxon>Bacteria</taxon>
        <taxon>Pseudomonadati</taxon>
        <taxon>Pseudomonadota</taxon>
        <taxon>Gammaproteobacteria</taxon>
        <taxon>Vibrionales</taxon>
        <taxon>Vibrionaceae</taxon>
        <taxon>Vibrio</taxon>
    </lineage>
</organism>
<evidence type="ECO:0000313" key="1">
    <source>
        <dbReference type="EMBL" id="KIF53129.1"/>
    </source>
</evidence>